<dbReference type="CDD" id="cd08168">
    <property type="entry name" value="Cytochrom_C3"/>
    <property type="match status" value="4"/>
</dbReference>
<name>A0ABS0IZ58_9BACT</name>
<keyword evidence="7" id="KW-0408">Iron</keyword>
<evidence type="ECO:0000256" key="6">
    <source>
        <dbReference type="ARBA" id="ARBA00022982"/>
    </source>
</evidence>
<dbReference type="InterPro" id="IPR036280">
    <property type="entry name" value="Multihaem_cyt_sf"/>
</dbReference>
<evidence type="ECO:0000256" key="4">
    <source>
        <dbReference type="ARBA" id="ARBA00022723"/>
    </source>
</evidence>
<evidence type="ECO:0000256" key="7">
    <source>
        <dbReference type="ARBA" id="ARBA00023004"/>
    </source>
</evidence>
<evidence type="ECO:0000313" key="11">
    <source>
        <dbReference type="Proteomes" id="UP001194469"/>
    </source>
</evidence>
<dbReference type="InterPro" id="IPR002322">
    <property type="entry name" value="Cyt_c_III"/>
</dbReference>
<dbReference type="Proteomes" id="UP001194469">
    <property type="component" value="Unassembled WGS sequence"/>
</dbReference>
<dbReference type="InterPro" id="IPR054813">
    <property type="entry name" value="HmcA"/>
</dbReference>
<dbReference type="Pfam" id="PF02085">
    <property type="entry name" value="Cytochrom_CIII"/>
    <property type="match status" value="2"/>
</dbReference>
<accession>A0ABS0IZ58</accession>
<keyword evidence="2" id="KW-0813">Transport</keyword>
<dbReference type="InterPro" id="IPR054337">
    <property type="entry name" value="Mtrc-MtrF-like_dom_II/IV"/>
</dbReference>
<sequence length="556" mass="59205">MMNAKSLLRWAGALVAVAAVTVFGLDARGTTKPLPGSTGEQRADLVEIGVMAKFGNLELPKVTFPHDRHSEAVAKVAAPGKECATCHKNDDKGKMSLKFMRLEDTTAADLKNIYHANCIGCHTEQAKAGKKTGPQDGECRSCHNPKPMASSWKQIGLDKSLHYRHVASKAIAPVNDPQKNCGACHHVYDEAAKKLSWGKNKEDSCRACHGDARVEKKPSLREAAHTQCITCHRSVAAAPAKADSGPVSCAGCHDPAMQAKFKVVRDVPRLERGQPDAAMVLPVVGPGAKDAPKGMKGAMKPVAFNHKVHEAASNTCRACHHVKIDNCTTCHTLEGVKDGSFVQIEKAMHQPDSMKSCVGCHNQKVQAPACAGCHGFMKTGAKPQPEAACAVCHADPVGMDAKAVADGGLLKATKEQRADVAAATLAARRTTKGTLPADDIPEFVTIGVLSDKYEPSKLPHRKIVNTLMAAIGDDKLAGTFHTDKATVCAGCHHNSPLSKTPPKCASCHGQPFDAAKGDRPGLKAAYHQQCMGCHNRMKLEKPADTACAECHKERAK</sequence>
<dbReference type="PIRSF" id="PIRSF000026">
    <property type="entry name" value="Cytochrome_cc3"/>
    <property type="match status" value="1"/>
</dbReference>
<feature type="domain" description="Class III cytochrome C" evidence="8">
    <location>
        <begin position="288"/>
        <end position="393"/>
    </location>
</feature>
<organism evidence="10 11">
    <name type="scientific">Nitratidesulfovibrio oxamicus</name>
    <dbReference type="NCBI Taxonomy" id="32016"/>
    <lineage>
        <taxon>Bacteria</taxon>
        <taxon>Pseudomonadati</taxon>
        <taxon>Thermodesulfobacteriota</taxon>
        <taxon>Desulfovibrionia</taxon>
        <taxon>Desulfovibrionales</taxon>
        <taxon>Desulfovibrionaceae</taxon>
        <taxon>Nitratidesulfovibrio</taxon>
    </lineage>
</organism>
<dbReference type="NCBIfam" id="NF045713">
    <property type="entry name" value="CxxCH_16_HmcA"/>
    <property type="match status" value="1"/>
</dbReference>
<evidence type="ECO:0000256" key="3">
    <source>
        <dbReference type="ARBA" id="ARBA00022617"/>
    </source>
</evidence>
<evidence type="ECO:0000256" key="1">
    <source>
        <dbReference type="ARBA" id="ARBA00004196"/>
    </source>
</evidence>
<dbReference type="Gene3D" id="3.90.10.10">
    <property type="entry name" value="Cytochrome C3"/>
    <property type="match status" value="4"/>
</dbReference>
<proteinExistence type="predicted"/>
<evidence type="ECO:0000313" key="10">
    <source>
        <dbReference type="EMBL" id="MBG3875469.1"/>
    </source>
</evidence>
<dbReference type="InterPro" id="IPR051829">
    <property type="entry name" value="Multiheme_Cytochr_ET"/>
</dbReference>
<protein>
    <submittedName>
        <fullName evidence="10">Cytochrome C</fullName>
    </submittedName>
</protein>
<dbReference type="SUPFAM" id="SSF48695">
    <property type="entry name" value="Multiheme cytochromes"/>
    <property type="match status" value="1"/>
</dbReference>
<evidence type="ECO:0000256" key="5">
    <source>
        <dbReference type="ARBA" id="ARBA00022729"/>
    </source>
</evidence>
<gene>
    <name evidence="10" type="ORF">FVW20_00105</name>
</gene>
<dbReference type="PRINTS" id="PR00609">
    <property type="entry name" value="CYTOCHROMEC3"/>
</dbReference>
<dbReference type="InterPro" id="IPR011346">
    <property type="entry name" value="Cyt_cc3"/>
</dbReference>
<keyword evidence="11" id="KW-1185">Reference proteome</keyword>
<keyword evidence="6" id="KW-0249">Electron transport</keyword>
<evidence type="ECO:0000259" key="8">
    <source>
        <dbReference type="Pfam" id="PF02085"/>
    </source>
</evidence>
<dbReference type="InterPro" id="IPR020942">
    <property type="entry name" value="Cyt_c_III_dom"/>
</dbReference>
<keyword evidence="4" id="KW-0479">Metal-binding</keyword>
<dbReference type="EMBL" id="VRYY01000002">
    <property type="protein sequence ID" value="MBG3875469.1"/>
    <property type="molecule type" value="Genomic_DNA"/>
</dbReference>
<keyword evidence="3" id="KW-0349">Heme</keyword>
<comment type="subcellular location">
    <subcellularLocation>
        <location evidence="1">Cell envelope</location>
    </subcellularLocation>
</comment>
<comment type="caution">
    <text evidence="10">The sequence shown here is derived from an EMBL/GenBank/DDBJ whole genome shotgun (WGS) entry which is preliminary data.</text>
</comment>
<reference evidence="10 11" key="1">
    <citation type="submission" date="2019-08" db="EMBL/GenBank/DDBJ databases">
        <authorList>
            <person name="Luo N."/>
        </authorList>
    </citation>
    <scope>NUCLEOTIDE SEQUENCE [LARGE SCALE GENOMIC DNA]</scope>
    <source>
        <strain evidence="10 11">NCIMB 9442</strain>
    </source>
</reference>
<evidence type="ECO:0000256" key="2">
    <source>
        <dbReference type="ARBA" id="ARBA00022448"/>
    </source>
</evidence>
<dbReference type="Pfam" id="PF22113">
    <property type="entry name" value="Mtrc-MtrF_II-IV_dom"/>
    <property type="match status" value="1"/>
</dbReference>
<dbReference type="PANTHER" id="PTHR35038">
    <property type="entry name" value="DISSIMILATORY SULFITE REDUCTASE SIRA"/>
    <property type="match status" value="1"/>
</dbReference>
<evidence type="ECO:0000259" key="9">
    <source>
        <dbReference type="Pfam" id="PF22113"/>
    </source>
</evidence>
<keyword evidence="5" id="KW-0732">Signal</keyword>
<feature type="domain" description="Class III cytochrome C" evidence="8">
    <location>
        <begin position="480"/>
        <end position="551"/>
    </location>
</feature>
<feature type="domain" description="Outer membrane cytochrome MtrC/MtrF-like" evidence="9">
    <location>
        <begin position="113"/>
        <end position="260"/>
    </location>
</feature>
<dbReference type="RefSeq" id="WP_196607762.1">
    <property type="nucleotide sequence ID" value="NZ_VRYY01000002.1"/>
</dbReference>
<dbReference type="PANTHER" id="PTHR35038:SF10">
    <property type="entry name" value="HIGH-MOLECULAR-WEIGHT CYTOCHROME C"/>
    <property type="match status" value="1"/>
</dbReference>